<keyword evidence="5 11" id="KW-0812">Transmembrane</keyword>
<dbReference type="EC" id="3.4.24.-" evidence="11"/>
<dbReference type="SMART" id="SM00228">
    <property type="entry name" value="PDZ"/>
    <property type="match status" value="1"/>
</dbReference>
<comment type="subcellular location">
    <subcellularLocation>
        <location evidence="2">Membrane</location>
        <topology evidence="2">Multi-pass membrane protein</topology>
    </subcellularLocation>
</comment>
<comment type="caution">
    <text evidence="13">The sequence shown here is derived from an EMBL/GenBank/DDBJ whole genome shotgun (WGS) entry which is preliminary data.</text>
</comment>
<reference evidence="14" key="1">
    <citation type="submission" date="2018-11" db="EMBL/GenBank/DDBJ databases">
        <title>Phylogenetic, genomic, and biogeographic characterization of a novel and ubiquitous marine invertebrate-associated Rickettsiales parasite, Candidatus Marinoinvertebrata rohwerii, gen. nov., sp. nov.</title>
        <authorList>
            <person name="Klinges J.G."/>
            <person name="Rosales S.M."/>
            <person name="Mcminds R."/>
            <person name="Shaver E.C."/>
            <person name="Shantz A."/>
            <person name="Peters E.C."/>
            <person name="Burkepile D.E."/>
            <person name="Silliman B.R."/>
            <person name="Vega Thurber R.L."/>
        </authorList>
    </citation>
    <scope>NUCLEOTIDE SEQUENCE [LARGE SCALE GENOMIC DNA]</scope>
    <source>
        <strain evidence="14">a_cerv_44</strain>
    </source>
</reference>
<dbReference type="CDD" id="cd06163">
    <property type="entry name" value="S2P-M50_PDZ_RseP-like"/>
    <property type="match status" value="1"/>
</dbReference>
<evidence type="ECO:0000256" key="9">
    <source>
        <dbReference type="ARBA" id="ARBA00023049"/>
    </source>
</evidence>
<dbReference type="PANTHER" id="PTHR42837">
    <property type="entry name" value="REGULATOR OF SIGMA-E PROTEASE RSEP"/>
    <property type="match status" value="1"/>
</dbReference>
<keyword evidence="6 11" id="KW-0378">Hydrolase</keyword>
<dbReference type="GO" id="GO:0006508">
    <property type="term" value="P:proteolysis"/>
    <property type="evidence" value="ECO:0007669"/>
    <property type="project" value="UniProtKB-KW"/>
</dbReference>
<dbReference type="Proteomes" id="UP000279470">
    <property type="component" value="Unassembled WGS sequence"/>
</dbReference>
<dbReference type="InterPro" id="IPR008915">
    <property type="entry name" value="Peptidase_M50"/>
</dbReference>
<feature type="transmembrane region" description="Helical" evidence="11">
    <location>
        <begin position="105"/>
        <end position="128"/>
    </location>
</feature>
<keyword evidence="9 11" id="KW-0482">Metalloprotease</keyword>
<evidence type="ECO:0000313" key="14">
    <source>
        <dbReference type="Proteomes" id="UP000279470"/>
    </source>
</evidence>
<dbReference type="GO" id="GO:0016020">
    <property type="term" value="C:membrane"/>
    <property type="evidence" value="ECO:0007669"/>
    <property type="project" value="UniProtKB-SubCell"/>
</dbReference>
<dbReference type="EMBL" id="RXFM01000009">
    <property type="protein sequence ID" value="RST71087.1"/>
    <property type="molecule type" value="Genomic_DNA"/>
</dbReference>
<accession>A0A429XTH1</accession>
<name>A0A429XTH1_9RICK</name>
<comment type="similarity">
    <text evidence="3 11">Belongs to the peptidase M50B family.</text>
</comment>
<dbReference type="InterPro" id="IPR036034">
    <property type="entry name" value="PDZ_sf"/>
</dbReference>
<sequence length="371" mass="41673">MTALFWFIVFITPIVFIHELGHFLFARLFGVKVEVFSIGFGKPLITWKDSKDTKWQIAVIPLGGYVKMYGDENVASVPDQKKLKTMSEEERQSSVHNKKLWQKSLIVFGGPFANYLLTFLLFVVISIFSGVKEIKPEITKIMEHSSAEVAGLKVGDFIVDINGEKINSAFDISNKINASPSGDVTVGFIRNNSYSSVKLTANEAKGKNIFGEAKKMRLIGVTFEKYSSRDVNFAEAVKSSFLQVLDYTYLFLKFIGKVVSLKVGTDSIGGPIKIAKLSEDMSNQGVFAALYFIAIISLNLGFMNLLPIPMLDGGHLFFYAIEGIIRKPINYKIQELCFKIGFAILIMIMFTAFWNDLKEMEFFTKIKLLLS</sequence>
<dbReference type="SUPFAM" id="SSF50156">
    <property type="entry name" value="PDZ domain-like"/>
    <property type="match status" value="1"/>
</dbReference>
<proteinExistence type="inferred from homology"/>
<feature type="transmembrane region" description="Helical" evidence="11">
    <location>
        <begin position="6"/>
        <end position="25"/>
    </location>
</feature>
<evidence type="ECO:0000256" key="8">
    <source>
        <dbReference type="ARBA" id="ARBA00022989"/>
    </source>
</evidence>
<organism evidence="13 14">
    <name type="scientific">Candidatus Aquarickettsia rohweri</name>
    <dbReference type="NCBI Taxonomy" id="2602574"/>
    <lineage>
        <taxon>Bacteria</taxon>
        <taxon>Pseudomonadati</taxon>
        <taxon>Pseudomonadota</taxon>
        <taxon>Alphaproteobacteria</taxon>
        <taxon>Rickettsiales</taxon>
        <taxon>Candidatus Midichloriaceae</taxon>
        <taxon>Candidatus Aquarickettsia</taxon>
    </lineage>
</organism>
<evidence type="ECO:0000256" key="10">
    <source>
        <dbReference type="ARBA" id="ARBA00023136"/>
    </source>
</evidence>
<dbReference type="InterPro" id="IPR041489">
    <property type="entry name" value="PDZ_6"/>
</dbReference>
<evidence type="ECO:0000313" key="13">
    <source>
        <dbReference type="EMBL" id="RST71087.1"/>
    </source>
</evidence>
<keyword evidence="14" id="KW-1185">Reference proteome</keyword>
<dbReference type="AlphaFoldDB" id="A0A429XTH1"/>
<gene>
    <name evidence="13" type="primary">rseP</name>
    <name evidence="13" type="ORF">EIC27_01095</name>
</gene>
<dbReference type="InterPro" id="IPR001478">
    <property type="entry name" value="PDZ"/>
</dbReference>
<feature type="domain" description="PDZ" evidence="12">
    <location>
        <begin position="118"/>
        <end position="192"/>
    </location>
</feature>
<dbReference type="Gene3D" id="2.30.42.10">
    <property type="match status" value="1"/>
</dbReference>
<dbReference type="Pfam" id="PF17820">
    <property type="entry name" value="PDZ_6"/>
    <property type="match status" value="1"/>
</dbReference>
<evidence type="ECO:0000256" key="1">
    <source>
        <dbReference type="ARBA" id="ARBA00001947"/>
    </source>
</evidence>
<evidence type="ECO:0000256" key="3">
    <source>
        <dbReference type="ARBA" id="ARBA00007931"/>
    </source>
</evidence>
<dbReference type="NCBIfam" id="TIGR00054">
    <property type="entry name" value="RIP metalloprotease RseP"/>
    <property type="match status" value="1"/>
</dbReference>
<dbReference type="GO" id="GO:0046872">
    <property type="term" value="F:metal ion binding"/>
    <property type="evidence" value="ECO:0007669"/>
    <property type="project" value="UniProtKB-KW"/>
</dbReference>
<feature type="transmembrane region" description="Helical" evidence="11">
    <location>
        <begin position="336"/>
        <end position="354"/>
    </location>
</feature>
<dbReference type="InterPro" id="IPR004387">
    <property type="entry name" value="Pept_M50_Zn"/>
</dbReference>
<keyword evidence="7 11" id="KW-0862">Zinc</keyword>
<dbReference type="Pfam" id="PF02163">
    <property type="entry name" value="Peptidase_M50"/>
    <property type="match status" value="1"/>
</dbReference>
<evidence type="ECO:0000256" key="2">
    <source>
        <dbReference type="ARBA" id="ARBA00004141"/>
    </source>
</evidence>
<keyword evidence="4 13" id="KW-0645">Protease</keyword>
<evidence type="ECO:0000256" key="11">
    <source>
        <dbReference type="RuleBase" id="RU362031"/>
    </source>
</evidence>
<evidence type="ECO:0000256" key="6">
    <source>
        <dbReference type="ARBA" id="ARBA00022801"/>
    </source>
</evidence>
<evidence type="ECO:0000256" key="7">
    <source>
        <dbReference type="ARBA" id="ARBA00022833"/>
    </source>
</evidence>
<dbReference type="RefSeq" id="WP_126044318.1">
    <property type="nucleotide sequence ID" value="NZ_RXFM01000009.1"/>
</dbReference>
<comment type="cofactor">
    <cofactor evidence="1 11">
        <name>Zn(2+)</name>
        <dbReference type="ChEBI" id="CHEBI:29105"/>
    </cofactor>
</comment>
<dbReference type="PANTHER" id="PTHR42837:SF2">
    <property type="entry name" value="MEMBRANE METALLOPROTEASE ARASP2, CHLOROPLASTIC-RELATED"/>
    <property type="match status" value="1"/>
</dbReference>
<evidence type="ECO:0000256" key="5">
    <source>
        <dbReference type="ARBA" id="ARBA00022692"/>
    </source>
</evidence>
<protein>
    <recommendedName>
        <fullName evidence="11">Zinc metalloprotease</fullName>
        <ecNumber evidence="11">3.4.24.-</ecNumber>
    </recommendedName>
</protein>
<keyword evidence="8 11" id="KW-1133">Transmembrane helix</keyword>
<evidence type="ECO:0000259" key="12">
    <source>
        <dbReference type="SMART" id="SM00228"/>
    </source>
</evidence>
<keyword evidence="10 11" id="KW-0472">Membrane</keyword>
<evidence type="ECO:0000256" key="4">
    <source>
        <dbReference type="ARBA" id="ARBA00022670"/>
    </source>
</evidence>
<dbReference type="GO" id="GO:0004222">
    <property type="term" value="F:metalloendopeptidase activity"/>
    <property type="evidence" value="ECO:0007669"/>
    <property type="project" value="InterPro"/>
</dbReference>
<dbReference type="OrthoDB" id="9782003at2"/>
<keyword evidence="11" id="KW-0479">Metal-binding</keyword>
<feature type="transmembrane region" description="Helical" evidence="11">
    <location>
        <begin position="286"/>
        <end position="306"/>
    </location>
</feature>